<evidence type="ECO:0000256" key="7">
    <source>
        <dbReference type="RuleBase" id="RU362106"/>
    </source>
</evidence>
<keyword evidence="2 6" id="KW-0489">Methyltransferase</keyword>
<keyword evidence="3 6" id="KW-0808">Transferase</keyword>
<dbReference type="NCBIfam" id="TIGR00755">
    <property type="entry name" value="ksgA"/>
    <property type="match status" value="1"/>
</dbReference>
<dbReference type="FunFam" id="3.40.50.150:FF:000081">
    <property type="entry name" value="rRNA adenine N(6)-methyltransferase"/>
    <property type="match status" value="1"/>
</dbReference>
<dbReference type="Gene3D" id="1.10.8.480">
    <property type="match status" value="1"/>
</dbReference>
<feature type="binding site" evidence="6">
    <location>
        <position position="190"/>
    </location>
    <ligand>
        <name>S-adenosyl-L-methionine</name>
        <dbReference type="ChEBI" id="CHEBI:59789"/>
    </ligand>
</feature>
<reference evidence="10" key="1">
    <citation type="submission" date="2020-07" db="EMBL/GenBank/DDBJ databases">
        <authorList>
            <person name="Lin J."/>
        </authorList>
    </citation>
    <scope>NUCLEOTIDE SEQUENCE</scope>
</reference>
<evidence type="ECO:0000256" key="8">
    <source>
        <dbReference type="SAM" id="MobiDB-lite"/>
    </source>
</evidence>
<protein>
    <recommendedName>
        <fullName evidence="7">rRNA adenine N(6)-methyltransferase</fullName>
        <ecNumber evidence="7">2.1.1.-</ecNumber>
    </recommendedName>
</protein>
<name>A0A6V7NKU9_ANACO</name>
<dbReference type="EC" id="2.1.1.-" evidence="7"/>
<dbReference type="InterPro" id="IPR020598">
    <property type="entry name" value="rRNA_Ade_methylase_Trfase_N"/>
</dbReference>
<feature type="compositionally biased region" description="Basic and acidic residues" evidence="8">
    <location>
        <begin position="31"/>
        <end position="40"/>
    </location>
</feature>
<keyword evidence="4 6" id="KW-0949">S-adenosyl-L-methionine</keyword>
<dbReference type="SUPFAM" id="SSF53335">
    <property type="entry name" value="S-adenosyl-L-methionine-dependent methyltransferases"/>
    <property type="match status" value="1"/>
</dbReference>
<dbReference type="InterPro" id="IPR029063">
    <property type="entry name" value="SAM-dependent_MTases_sf"/>
</dbReference>
<evidence type="ECO:0000313" key="10">
    <source>
        <dbReference type="EMBL" id="CAD1819138.1"/>
    </source>
</evidence>
<feature type="region of interest" description="Disordered" evidence="8">
    <location>
        <begin position="322"/>
        <end position="348"/>
    </location>
</feature>
<comment type="similarity">
    <text evidence="6 7">Belongs to the class I-like SAM-binding methyltransferase superfamily. rRNA adenine N(6)-methyltransferase family.</text>
</comment>
<dbReference type="InterPro" id="IPR011530">
    <property type="entry name" value="rRNA_adenine_dimethylase"/>
</dbReference>
<feature type="binding site" evidence="6">
    <location>
        <position position="99"/>
    </location>
    <ligand>
        <name>S-adenosyl-L-methionine</name>
        <dbReference type="ChEBI" id="CHEBI:59789"/>
    </ligand>
</feature>
<evidence type="ECO:0000256" key="6">
    <source>
        <dbReference type="PROSITE-ProRule" id="PRU01026"/>
    </source>
</evidence>
<evidence type="ECO:0000256" key="1">
    <source>
        <dbReference type="ARBA" id="ARBA00022552"/>
    </source>
</evidence>
<feature type="region of interest" description="Disordered" evidence="8">
    <location>
        <begin position="1"/>
        <end position="65"/>
    </location>
</feature>
<keyword evidence="5 6" id="KW-0694">RNA-binding</keyword>
<gene>
    <name evidence="10" type="ORF">CB5_LOCUS2349</name>
</gene>
<organism evidence="10">
    <name type="scientific">Ananas comosus var. bracteatus</name>
    <name type="common">red pineapple</name>
    <dbReference type="NCBI Taxonomy" id="296719"/>
    <lineage>
        <taxon>Eukaryota</taxon>
        <taxon>Viridiplantae</taxon>
        <taxon>Streptophyta</taxon>
        <taxon>Embryophyta</taxon>
        <taxon>Tracheophyta</taxon>
        <taxon>Spermatophyta</taxon>
        <taxon>Magnoliopsida</taxon>
        <taxon>Liliopsida</taxon>
        <taxon>Poales</taxon>
        <taxon>Bromeliaceae</taxon>
        <taxon>Bromelioideae</taxon>
        <taxon>Ananas</taxon>
    </lineage>
</organism>
<keyword evidence="1 7" id="KW-0698">rRNA processing</keyword>
<evidence type="ECO:0000256" key="5">
    <source>
        <dbReference type="ARBA" id="ARBA00022884"/>
    </source>
</evidence>
<accession>A0A6V7NKU9</accession>
<dbReference type="Pfam" id="PF00398">
    <property type="entry name" value="RrnaAD"/>
    <property type="match status" value="1"/>
</dbReference>
<dbReference type="InterPro" id="IPR020596">
    <property type="entry name" value="rRNA_Ade_Mease_Trfase_CS"/>
</dbReference>
<dbReference type="CDD" id="cd02440">
    <property type="entry name" value="AdoMet_MTases"/>
    <property type="match status" value="1"/>
</dbReference>
<feature type="binding site" evidence="6">
    <location>
        <position position="126"/>
    </location>
    <ligand>
        <name>S-adenosyl-L-methionine</name>
        <dbReference type="ChEBI" id="CHEBI:59789"/>
    </ligand>
</feature>
<feature type="binding site" evidence="6">
    <location>
        <position position="175"/>
    </location>
    <ligand>
        <name>S-adenosyl-L-methionine</name>
        <dbReference type="ChEBI" id="CHEBI:59789"/>
    </ligand>
</feature>
<sequence length="418" mass="45797">MGRIGHPNQSRSVGGKESITSELYRRRHDRATKQLHEARSSPHPPPLLQSKTKTQNPLPTPHPTPHLLLLLRRRELAGAGAGAGAVGAPLHAPQGAGQHLLASPRALDAVARRAGVGPGDTVLEVGPGTGNLTVRLLALARRVVAVEVDPRMVDALRDRVSRLGLLDRLTVISGDAMKTEFPEFDLCVANIPYGISSPLIGKLLFGPCHFRSATLLLQKEFARRLVAVPGDSEYNRLAANVRLVANVELLMDVSKKDFIPCPKVDSSLVKIRPKAEVPAVDLDEWLAFTRTCFSKKNKTLGAIFKQKKKIIELFRRSHSERQEDNRRVNGGCDDLDDDGEDDDDGYAGSKIEEKVGEDASEVSLFKKKIVGILNAGDLARSDLQNYLMKSCCICFSFSTKRVYCFISKACKISSLLQQ</sequence>
<evidence type="ECO:0000256" key="2">
    <source>
        <dbReference type="ARBA" id="ARBA00022603"/>
    </source>
</evidence>
<dbReference type="GO" id="GO:0003723">
    <property type="term" value="F:RNA binding"/>
    <property type="evidence" value="ECO:0007669"/>
    <property type="project" value="UniProtKB-UniRule"/>
</dbReference>
<feature type="binding site" evidence="6">
    <location>
        <position position="147"/>
    </location>
    <ligand>
        <name>S-adenosyl-L-methionine</name>
        <dbReference type="ChEBI" id="CHEBI:59789"/>
    </ligand>
</feature>
<feature type="compositionally biased region" description="Acidic residues" evidence="8">
    <location>
        <begin position="333"/>
        <end position="345"/>
    </location>
</feature>
<evidence type="ECO:0000256" key="4">
    <source>
        <dbReference type="ARBA" id="ARBA00022691"/>
    </source>
</evidence>
<dbReference type="AlphaFoldDB" id="A0A6V7NKU9"/>
<dbReference type="SMART" id="SM00650">
    <property type="entry name" value="rADc"/>
    <property type="match status" value="1"/>
</dbReference>
<dbReference type="EMBL" id="LR862139">
    <property type="protein sequence ID" value="CAD1819138.1"/>
    <property type="molecule type" value="Genomic_DNA"/>
</dbReference>
<proteinExistence type="inferred from homology"/>
<dbReference type="GO" id="GO:0005739">
    <property type="term" value="C:mitochondrion"/>
    <property type="evidence" value="ECO:0007669"/>
    <property type="project" value="TreeGrafter"/>
</dbReference>
<dbReference type="PROSITE" id="PS51689">
    <property type="entry name" value="SAM_RNA_A_N6_MT"/>
    <property type="match status" value="1"/>
</dbReference>
<dbReference type="PANTHER" id="PTHR11727:SF12">
    <property type="entry name" value="RIBOSOMAL RNA SMALL SUBUNIT METHYLTRANSFERASE, MITOCHONDRIAL"/>
    <property type="match status" value="1"/>
</dbReference>
<dbReference type="GO" id="GO:0000179">
    <property type="term" value="F:rRNA (adenine-N6,N6-)-dimethyltransferase activity"/>
    <property type="evidence" value="ECO:0007669"/>
    <property type="project" value="UniProtKB-UniRule"/>
</dbReference>
<dbReference type="Gene3D" id="3.40.50.150">
    <property type="entry name" value="Vaccinia Virus protein VP39"/>
    <property type="match status" value="1"/>
</dbReference>
<evidence type="ECO:0000256" key="3">
    <source>
        <dbReference type="ARBA" id="ARBA00022679"/>
    </source>
</evidence>
<feature type="binding site" evidence="6">
    <location>
        <position position="101"/>
    </location>
    <ligand>
        <name>S-adenosyl-L-methionine</name>
        <dbReference type="ChEBI" id="CHEBI:59789"/>
    </ligand>
</feature>
<dbReference type="InterPro" id="IPR001737">
    <property type="entry name" value="KsgA/Erm"/>
</dbReference>
<dbReference type="PANTHER" id="PTHR11727">
    <property type="entry name" value="DIMETHYLADENOSINE TRANSFERASE"/>
    <property type="match status" value="1"/>
</dbReference>
<feature type="domain" description="Ribosomal RNA adenine methylase transferase N-terminal" evidence="9">
    <location>
        <begin position="106"/>
        <end position="275"/>
    </location>
</feature>
<dbReference type="PROSITE" id="PS01131">
    <property type="entry name" value="RRNA_A_DIMETH"/>
    <property type="match status" value="1"/>
</dbReference>
<evidence type="ECO:0000259" key="9">
    <source>
        <dbReference type="SMART" id="SM00650"/>
    </source>
</evidence>